<evidence type="ECO:0000256" key="1">
    <source>
        <dbReference type="SAM" id="MobiDB-lite"/>
    </source>
</evidence>
<evidence type="ECO:0000313" key="3">
    <source>
        <dbReference type="Proteomes" id="UP000235392"/>
    </source>
</evidence>
<feature type="region of interest" description="Disordered" evidence="1">
    <location>
        <begin position="1"/>
        <end position="21"/>
    </location>
</feature>
<dbReference type="PANTHER" id="PTHR33096">
    <property type="entry name" value="CXC2 DOMAIN-CONTAINING PROTEIN"/>
    <property type="match status" value="1"/>
</dbReference>
<dbReference type="AlphaFoldDB" id="A0A2N5S5U4"/>
<comment type="caution">
    <text evidence="2">The sequence shown here is derived from an EMBL/GenBank/DDBJ whole genome shotgun (WGS) entry which is preliminary data.</text>
</comment>
<dbReference type="PANTHER" id="PTHR33096:SF1">
    <property type="entry name" value="CXC1-LIKE CYSTEINE CLUSTER ASSOCIATED WITH KDZ TRANSPOSASES DOMAIN-CONTAINING PROTEIN"/>
    <property type="match status" value="1"/>
</dbReference>
<dbReference type="EMBL" id="PGCI01001056">
    <property type="protein sequence ID" value="PLW08579.1"/>
    <property type="molecule type" value="Genomic_DNA"/>
</dbReference>
<accession>A0A2N5S5U4</accession>
<reference evidence="2 3" key="1">
    <citation type="submission" date="2017-11" db="EMBL/GenBank/DDBJ databases">
        <title>De novo assembly and phasing of dikaryotic genomes from two isolates of Puccinia coronata f. sp. avenae, the causal agent of oat crown rust.</title>
        <authorList>
            <person name="Miller M.E."/>
            <person name="Zhang Y."/>
            <person name="Omidvar V."/>
            <person name="Sperschneider J."/>
            <person name="Schwessinger B."/>
            <person name="Raley C."/>
            <person name="Palmer J.M."/>
            <person name="Garnica D."/>
            <person name="Upadhyaya N."/>
            <person name="Rathjen J."/>
            <person name="Taylor J.M."/>
            <person name="Park R.F."/>
            <person name="Dodds P.N."/>
            <person name="Hirsch C.D."/>
            <person name="Kianian S.F."/>
            <person name="Figueroa M."/>
        </authorList>
    </citation>
    <scope>NUCLEOTIDE SEQUENCE [LARGE SCALE GENOMIC DNA]</scope>
    <source>
        <strain evidence="2">12SD80</strain>
    </source>
</reference>
<evidence type="ECO:0008006" key="4">
    <source>
        <dbReference type="Google" id="ProtNLM"/>
    </source>
</evidence>
<gene>
    <name evidence="2" type="ORF">PCASD_24214</name>
</gene>
<name>A0A2N5S5U4_9BASI</name>
<evidence type="ECO:0000313" key="2">
    <source>
        <dbReference type="EMBL" id="PLW08579.1"/>
    </source>
</evidence>
<proteinExistence type="predicted"/>
<protein>
    <recommendedName>
        <fullName evidence="4">CxC1-like cysteine cluster associated with KDZ transposases domain-containing protein</fullName>
    </recommendedName>
</protein>
<sequence length="190" mass="21934">MPRTTRKITFGNRGAETSTSSPCARDLAALYRLEDSMARARRHAQQNAPGTPNQREAFLEQCDHTDQDNFEYNLNPGLEDNADDDDEGTDGFWVTMGKDEPDSIDLMVSTSTKQYRQRACDFNWRTLLNHLHPVYMTQKIVTKNWANSNCYNDSNQICQCEKTYRMVDMVDIRGILLSFQITCLTESYFF</sequence>
<organism evidence="2 3">
    <name type="scientific">Puccinia coronata f. sp. avenae</name>
    <dbReference type="NCBI Taxonomy" id="200324"/>
    <lineage>
        <taxon>Eukaryota</taxon>
        <taxon>Fungi</taxon>
        <taxon>Dikarya</taxon>
        <taxon>Basidiomycota</taxon>
        <taxon>Pucciniomycotina</taxon>
        <taxon>Pucciniomycetes</taxon>
        <taxon>Pucciniales</taxon>
        <taxon>Pucciniaceae</taxon>
        <taxon>Puccinia</taxon>
    </lineage>
</organism>
<dbReference type="Proteomes" id="UP000235392">
    <property type="component" value="Unassembled WGS sequence"/>
</dbReference>